<dbReference type="Pfam" id="PF07714">
    <property type="entry name" value="PK_Tyr_Ser-Thr"/>
    <property type="match status" value="1"/>
</dbReference>
<dbReference type="InterPro" id="IPR008266">
    <property type="entry name" value="Tyr_kinase_AS"/>
</dbReference>
<evidence type="ECO:0000256" key="11">
    <source>
        <dbReference type="PIRSR" id="PIRSR000615-3"/>
    </source>
</evidence>
<proteinExistence type="predicted"/>
<evidence type="ECO:0000256" key="3">
    <source>
        <dbReference type="ARBA" id="ARBA00022729"/>
    </source>
</evidence>
<dbReference type="InterPro" id="IPR020635">
    <property type="entry name" value="Tyr_kinase_cat_dom"/>
</dbReference>
<dbReference type="PANTHER" id="PTHR24416">
    <property type="entry name" value="TYROSINE-PROTEIN KINASE RECEPTOR"/>
    <property type="match status" value="1"/>
</dbReference>
<evidence type="ECO:0000256" key="4">
    <source>
        <dbReference type="ARBA" id="ARBA00022737"/>
    </source>
</evidence>
<feature type="compositionally biased region" description="Basic and acidic residues" evidence="12">
    <location>
        <begin position="328"/>
        <end position="338"/>
    </location>
</feature>
<evidence type="ECO:0000256" key="12">
    <source>
        <dbReference type="SAM" id="MobiDB-lite"/>
    </source>
</evidence>
<dbReference type="GO" id="GO:0004714">
    <property type="term" value="F:transmembrane receptor protein tyrosine kinase activity"/>
    <property type="evidence" value="ECO:0007669"/>
    <property type="project" value="TreeGrafter"/>
</dbReference>
<reference evidence="15" key="1">
    <citation type="submission" date="2016-11" db="UniProtKB">
        <authorList>
            <consortium name="WormBaseParasite"/>
        </authorList>
    </citation>
    <scope>IDENTIFICATION</scope>
</reference>
<keyword evidence="4" id="KW-0677">Repeat</keyword>
<feature type="binding site" evidence="10">
    <location>
        <position position="151"/>
    </location>
    <ligand>
        <name>ATP</name>
        <dbReference type="ChEBI" id="CHEBI:30616"/>
    </ligand>
</feature>
<keyword evidence="8" id="KW-0472">Membrane</keyword>
<keyword evidence="7" id="KW-1133">Transmembrane helix</keyword>
<dbReference type="InterPro" id="IPR011009">
    <property type="entry name" value="Kinase-like_dom_sf"/>
</dbReference>
<dbReference type="AlphaFoldDB" id="A0A1I8FKZ1"/>
<dbReference type="Gene3D" id="3.30.200.20">
    <property type="entry name" value="Phosphorylase Kinase, domain 1"/>
    <property type="match status" value="1"/>
</dbReference>
<dbReference type="GO" id="GO:0005524">
    <property type="term" value="F:ATP binding"/>
    <property type="evidence" value="ECO:0007669"/>
    <property type="project" value="UniProtKB-KW"/>
</dbReference>
<dbReference type="PROSITE" id="PS00109">
    <property type="entry name" value="PROTEIN_KINASE_TYR"/>
    <property type="match status" value="1"/>
</dbReference>
<keyword evidence="6 10" id="KW-0067">ATP-binding</keyword>
<keyword evidence="11" id="KW-0460">Magnesium</keyword>
<dbReference type="GO" id="GO:0007169">
    <property type="term" value="P:cell surface receptor protein tyrosine kinase signaling pathway"/>
    <property type="evidence" value="ECO:0007669"/>
    <property type="project" value="TreeGrafter"/>
</dbReference>
<evidence type="ECO:0000256" key="7">
    <source>
        <dbReference type="ARBA" id="ARBA00022989"/>
    </source>
</evidence>
<keyword evidence="11" id="KW-0479">Metal-binding</keyword>
<dbReference type="InterPro" id="IPR050122">
    <property type="entry name" value="RTK"/>
</dbReference>
<dbReference type="InterPro" id="IPR000719">
    <property type="entry name" value="Prot_kinase_dom"/>
</dbReference>
<dbReference type="Proteomes" id="UP000095280">
    <property type="component" value="Unplaced"/>
</dbReference>
<dbReference type="GO" id="GO:0005886">
    <property type="term" value="C:plasma membrane"/>
    <property type="evidence" value="ECO:0007669"/>
    <property type="project" value="TreeGrafter"/>
</dbReference>
<evidence type="ECO:0000256" key="6">
    <source>
        <dbReference type="ARBA" id="ARBA00022840"/>
    </source>
</evidence>
<dbReference type="PRINTS" id="PR00109">
    <property type="entry name" value="TYRKINASE"/>
</dbReference>
<dbReference type="PROSITE" id="PS50011">
    <property type="entry name" value="PROTEIN_KINASE_DOM"/>
    <property type="match status" value="1"/>
</dbReference>
<evidence type="ECO:0000259" key="13">
    <source>
        <dbReference type="PROSITE" id="PS50011"/>
    </source>
</evidence>
<name>A0A1I8FKZ1_9PLAT</name>
<feature type="compositionally biased region" description="Low complexity" evidence="12">
    <location>
        <begin position="317"/>
        <end position="327"/>
    </location>
</feature>
<keyword evidence="3" id="KW-0732">Signal</keyword>
<dbReference type="WBParaSite" id="maker-unitig_39094-snap-gene-0.2-mRNA-1">
    <property type="protein sequence ID" value="maker-unitig_39094-snap-gene-0.2-mRNA-1"/>
    <property type="gene ID" value="maker-unitig_39094-snap-gene-0.2"/>
</dbReference>
<dbReference type="SMART" id="SM00219">
    <property type="entry name" value="TyrKc"/>
    <property type="match status" value="1"/>
</dbReference>
<dbReference type="PIRSF" id="PIRSF000615">
    <property type="entry name" value="TyrPK_CSF1-R"/>
    <property type="match status" value="1"/>
</dbReference>
<feature type="active site" description="Proton acceptor" evidence="9">
    <location>
        <position position="147"/>
    </location>
</feature>
<evidence type="ECO:0000313" key="14">
    <source>
        <dbReference type="Proteomes" id="UP000095280"/>
    </source>
</evidence>
<feature type="binding site" evidence="11">
    <location>
        <position position="152"/>
    </location>
    <ligand>
        <name>Mg(2+)</name>
        <dbReference type="ChEBI" id="CHEBI:18420"/>
    </ligand>
</feature>
<evidence type="ECO:0000256" key="9">
    <source>
        <dbReference type="PIRSR" id="PIRSR000615-1"/>
    </source>
</evidence>
<dbReference type="Gene3D" id="1.10.510.10">
    <property type="entry name" value="Transferase(Phosphotransferase) domain 1"/>
    <property type="match status" value="1"/>
</dbReference>
<evidence type="ECO:0000256" key="5">
    <source>
        <dbReference type="ARBA" id="ARBA00022741"/>
    </source>
</evidence>
<sequence>VTYSESDILGTGSFGRVYRGLVRSLSTPGGALPAQPGGRAVAVKNVNEKATMRERHEFLQEATHMKKFRQCANVVRLIGVVSENVPILVLMELMENGDLKTCLRQMRPDSDDPISRPMYDRNRLVLWCAQISDGMFYLETKKYVHRDLAARNCMVYGRLLHFGMTRDVYYSDYYKKEGQAPLPVRWMAPESLRDGVFTTATDVWSYGVVLWEIATLAHQPFNSRSNEEVVNMVKSGKTLQPPEDCPAFLSELMAHCWAQKPRSRASFRDILIMLDEMPELIDAFRRQSWFHNGSLSSQGDSAVSVTLPERNGKRLSQQAQQEQQQPPEHQDGPLKPPEEIPMLGQQSVPNPYVPLRA</sequence>
<keyword evidence="14" id="KW-1185">Reference proteome</keyword>
<feature type="domain" description="Protein kinase" evidence="13">
    <location>
        <begin position="3"/>
        <end position="280"/>
    </location>
</feature>
<dbReference type="PANTHER" id="PTHR24416:SF525">
    <property type="entry name" value="INSULIN-LIKE RECEPTOR"/>
    <property type="match status" value="1"/>
</dbReference>
<comment type="subcellular location">
    <subcellularLocation>
        <location evidence="1">Membrane</location>
        <topology evidence="1">Single-pass type I membrane protein</topology>
    </subcellularLocation>
</comment>
<dbReference type="SUPFAM" id="SSF56112">
    <property type="entry name" value="Protein kinase-like (PK-like)"/>
    <property type="match status" value="1"/>
</dbReference>
<evidence type="ECO:0000256" key="1">
    <source>
        <dbReference type="ARBA" id="ARBA00004479"/>
    </source>
</evidence>
<evidence type="ECO:0000256" key="10">
    <source>
        <dbReference type="PIRSR" id="PIRSR000615-2"/>
    </source>
</evidence>
<dbReference type="GO" id="GO:0046872">
    <property type="term" value="F:metal ion binding"/>
    <property type="evidence" value="ECO:0007669"/>
    <property type="project" value="UniProtKB-KW"/>
</dbReference>
<dbReference type="InterPro" id="IPR001245">
    <property type="entry name" value="Ser-Thr/Tyr_kinase_cat_dom"/>
</dbReference>
<evidence type="ECO:0000256" key="8">
    <source>
        <dbReference type="ARBA" id="ARBA00023136"/>
    </source>
</evidence>
<dbReference type="GO" id="GO:0043235">
    <property type="term" value="C:receptor complex"/>
    <property type="evidence" value="ECO:0007669"/>
    <property type="project" value="TreeGrafter"/>
</dbReference>
<evidence type="ECO:0000256" key="2">
    <source>
        <dbReference type="ARBA" id="ARBA00022692"/>
    </source>
</evidence>
<accession>A0A1I8FKZ1</accession>
<organism evidence="14 15">
    <name type="scientific">Macrostomum lignano</name>
    <dbReference type="NCBI Taxonomy" id="282301"/>
    <lineage>
        <taxon>Eukaryota</taxon>
        <taxon>Metazoa</taxon>
        <taxon>Spiralia</taxon>
        <taxon>Lophotrochozoa</taxon>
        <taxon>Platyhelminthes</taxon>
        <taxon>Rhabditophora</taxon>
        <taxon>Macrostomorpha</taxon>
        <taxon>Macrostomida</taxon>
        <taxon>Macrostomidae</taxon>
        <taxon>Macrostomum</taxon>
    </lineage>
</organism>
<keyword evidence="5 10" id="KW-0547">Nucleotide-binding</keyword>
<feature type="region of interest" description="Disordered" evidence="12">
    <location>
        <begin position="311"/>
        <end position="357"/>
    </location>
</feature>
<evidence type="ECO:0000313" key="15">
    <source>
        <dbReference type="WBParaSite" id="maker-unitig_39094-snap-gene-0.2-mRNA-1"/>
    </source>
</evidence>
<protein>
    <submittedName>
        <fullName evidence="15">Protein kinase domain-containing protein</fullName>
    </submittedName>
</protein>
<keyword evidence="2" id="KW-0812">Transmembrane</keyword>